<feature type="region of interest" description="Disordered" evidence="2">
    <location>
        <begin position="340"/>
        <end position="392"/>
    </location>
</feature>
<proteinExistence type="predicted"/>
<accession>A0A7S4SKM6</accession>
<evidence type="ECO:0000313" key="3">
    <source>
        <dbReference type="EMBL" id="CAE4647800.1"/>
    </source>
</evidence>
<protein>
    <submittedName>
        <fullName evidence="3">Uncharacterized protein</fullName>
    </submittedName>
</protein>
<evidence type="ECO:0000256" key="1">
    <source>
        <dbReference type="SAM" id="Coils"/>
    </source>
</evidence>
<evidence type="ECO:0000256" key="2">
    <source>
        <dbReference type="SAM" id="MobiDB-lite"/>
    </source>
</evidence>
<feature type="region of interest" description="Disordered" evidence="2">
    <location>
        <begin position="219"/>
        <end position="245"/>
    </location>
</feature>
<feature type="compositionally biased region" description="Low complexity" evidence="2">
    <location>
        <begin position="375"/>
        <end position="392"/>
    </location>
</feature>
<gene>
    <name evidence="3" type="ORF">AMON00008_LOCUS51239</name>
</gene>
<sequence>MWPQQPAGVAAASEEDNCSSILNFLAGNCGIPPRRTSLRSSGSQVDEHAKQRLHRVARLVGGVQQLQNQGAKTFPAEIWKQVLVLLLEQLSSMRQGASIEDVLPDHILQHLLEVLPRALPDLETFFTALSVPEVLANLLQLPGLRERIDQRILCRLPVPQMDEQAEDPGFPETDEVLVDLSTIVLQAVISKALSAPASSSSAAAAPPLPASLALSAPAGRAPGGAAAQVPTEPGMLHPSPGQMGIQGTEALTLGLQSPQQSSSQWLQQLQQQQRQQQQQQQQQQLLLQQHLQQHQWQIQQLPQQQELQQLQQQQQSQQQELQLQQQTVMLQAFRNSCRSASSNCEGGSSVGDLADVQSNSSFTAGGAGAHPEPGRPAALPAPRACRPTRIGA</sequence>
<name>A0A7S4SKM6_9DINO</name>
<dbReference type="AlphaFoldDB" id="A0A7S4SKM6"/>
<feature type="coiled-coil region" evidence="1">
    <location>
        <begin position="262"/>
        <end position="327"/>
    </location>
</feature>
<dbReference type="EMBL" id="HBNR01072282">
    <property type="protein sequence ID" value="CAE4647800.1"/>
    <property type="molecule type" value="Transcribed_RNA"/>
</dbReference>
<reference evidence="3" key="1">
    <citation type="submission" date="2021-01" db="EMBL/GenBank/DDBJ databases">
        <authorList>
            <person name="Corre E."/>
            <person name="Pelletier E."/>
            <person name="Niang G."/>
            <person name="Scheremetjew M."/>
            <person name="Finn R."/>
            <person name="Kale V."/>
            <person name="Holt S."/>
            <person name="Cochrane G."/>
            <person name="Meng A."/>
            <person name="Brown T."/>
            <person name="Cohen L."/>
        </authorList>
    </citation>
    <scope>NUCLEOTIDE SEQUENCE</scope>
    <source>
        <strain evidence="3">CCMP3105</strain>
    </source>
</reference>
<keyword evidence="1" id="KW-0175">Coiled coil</keyword>
<organism evidence="3">
    <name type="scientific">Alexandrium monilatum</name>
    <dbReference type="NCBI Taxonomy" id="311494"/>
    <lineage>
        <taxon>Eukaryota</taxon>
        <taxon>Sar</taxon>
        <taxon>Alveolata</taxon>
        <taxon>Dinophyceae</taxon>
        <taxon>Gonyaulacales</taxon>
        <taxon>Pyrocystaceae</taxon>
        <taxon>Alexandrium</taxon>
    </lineage>
</organism>